<dbReference type="PROSITE" id="PS50110">
    <property type="entry name" value="RESPONSE_REGULATORY"/>
    <property type="match status" value="1"/>
</dbReference>
<keyword evidence="7" id="KW-0547">Nucleotide-binding</keyword>
<evidence type="ECO:0000256" key="6">
    <source>
        <dbReference type="ARBA" id="ARBA00022692"/>
    </source>
</evidence>
<keyword evidence="10" id="KW-1133">Transmembrane helix</keyword>
<keyword evidence="19" id="KW-1185">Reference proteome</keyword>
<dbReference type="PROSITE" id="PS50113">
    <property type="entry name" value="PAC"/>
    <property type="match status" value="1"/>
</dbReference>
<dbReference type="SUPFAM" id="SSF52172">
    <property type="entry name" value="CheY-like"/>
    <property type="match status" value="1"/>
</dbReference>
<dbReference type="Proteomes" id="UP000269721">
    <property type="component" value="Unassembled WGS sequence"/>
</dbReference>
<evidence type="ECO:0000256" key="11">
    <source>
        <dbReference type="ARBA" id="ARBA00023012"/>
    </source>
</evidence>
<dbReference type="SMART" id="SM00388">
    <property type="entry name" value="HisKA"/>
    <property type="match status" value="1"/>
</dbReference>
<dbReference type="PANTHER" id="PTHR45339:SF5">
    <property type="entry name" value="HISTIDINE KINASE"/>
    <property type="match status" value="1"/>
</dbReference>
<feature type="region of interest" description="Disordered" evidence="14">
    <location>
        <begin position="360"/>
        <end position="384"/>
    </location>
</feature>
<evidence type="ECO:0000313" key="19">
    <source>
        <dbReference type="Proteomes" id="UP000269721"/>
    </source>
</evidence>
<keyword evidence="6" id="KW-0812">Transmembrane</keyword>
<dbReference type="InterPro" id="IPR005467">
    <property type="entry name" value="His_kinase_dom"/>
</dbReference>
<evidence type="ECO:0000256" key="13">
    <source>
        <dbReference type="PROSITE-ProRule" id="PRU00169"/>
    </source>
</evidence>
<feature type="domain" description="Response regulatory" evidence="16">
    <location>
        <begin position="310"/>
        <end position="384"/>
    </location>
</feature>
<evidence type="ECO:0000256" key="12">
    <source>
        <dbReference type="ARBA" id="ARBA00023136"/>
    </source>
</evidence>
<dbReference type="PANTHER" id="PTHR45339">
    <property type="entry name" value="HYBRID SIGNAL TRANSDUCTION HISTIDINE KINASE J"/>
    <property type="match status" value="1"/>
</dbReference>
<dbReference type="OrthoDB" id="10266508at2759"/>
<dbReference type="CDD" id="cd00082">
    <property type="entry name" value="HisKA"/>
    <property type="match status" value="1"/>
</dbReference>
<dbReference type="CDD" id="cd17546">
    <property type="entry name" value="REC_hyHK_CKI1_RcsC-like"/>
    <property type="match status" value="1"/>
</dbReference>
<evidence type="ECO:0000259" key="15">
    <source>
        <dbReference type="PROSITE" id="PS50109"/>
    </source>
</evidence>
<keyword evidence="4" id="KW-0597">Phosphoprotein</keyword>
<evidence type="ECO:0000256" key="5">
    <source>
        <dbReference type="ARBA" id="ARBA00022679"/>
    </source>
</evidence>
<dbReference type="Pfam" id="PF02518">
    <property type="entry name" value="HATPase_c"/>
    <property type="match status" value="1"/>
</dbReference>
<dbReference type="InterPro" id="IPR003661">
    <property type="entry name" value="HisK_dim/P_dom"/>
</dbReference>
<dbReference type="GO" id="GO:0005524">
    <property type="term" value="F:ATP binding"/>
    <property type="evidence" value="ECO:0007669"/>
    <property type="project" value="UniProtKB-KW"/>
</dbReference>
<comment type="caution">
    <text evidence="13">Lacks conserved residue(s) required for the propagation of feature annotation.</text>
</comment>
<dbReference type="InterPro" id="IPR001789">
    <property type="entry name" value="Sig_transdc_resp-reg_receiver"/>
</dbReference>
<evidence type="ECO:0000259" key="16">
    <source>
        <dbReference type="PROSITE" id="PS50110"/>
    </source>
</evidence>
<keyword evidence="5" id="KW-0808">Transferase</keyword>
<dbReference type="Gene3D" id="3.40.50.2300">
    <property type="match status" value="1"/>
</dbReference>
<dbReference type="Gene3D" id="3.30.565.10">
    <property type="entry name" value="Histidine kinase-like ATPase, C-terminal domain"/>
    <property type="match status" value="2"/>
</dbReference>
<dbReference type="InterPro" id="IPR003594">
    <property type="entry name" value="HATPase_dom"/>
</dbReference>
<evidence type="ECO:0000259" key="17">
    <source>
        <dbReference type="PROSITE" id="PS50113"/>
    </source>
</evidence>
<dbReference type="PROSITE" id="PS50109">
    <property type="entry name" value="HIS_KIN"/>
    <property type="match status" value="1"/>
</dbReference>
<dbReference type="Gene3D" id="1.10.287.130">
    <property type="match status" value="1"/>
</dbReference>
<sequence length="384" mass="41887">MFGAQTDITDRKHTELKLEGKNYQLDHALKLASSSSRAKGAFLATISHEIRTPLNGILGLSTILSESSVTDEQRDLLRSMRECSSGLLAIINDILDFSKIESGKFKLDHAPFDLHECLTTTAHALHAGARMKGVALSSYIAPGTPRWVYGDVARVKQVLNNLIGNAIKFTSAGSIEVQLEGNEYVARVVRGASITCSVTGREFLVGSPPHFSCAHILFWLLSDCPSGEGTKKVDSSSTRRVEGTGLGLAICKQLVEMMDPQAGRIWVESELGKGSTFSFFMQADLASPIEPRGSEEESGGSGSMQFSDVAVLLAEDNSINRKVAVRLLQKLKCTPDVVQNGMDALVLMRKRKYDLVLMVPPTPPRPYPSRRTEVKDMDQSSKSQ</sequence>
<dbReference type="PRINTS" id="PR00344">
    <property type="entry name" value="BCTRLSENSOR"/>
</dbReference>
<dbReference type="FunFam" id="1.10.287.130:FF:000004">
    <property type="entry name" value="Ethylene receptor 1"/>
    <property type="match status" value="1"/>
</dbReference>
<evidence type="ECO:0000256" key="10">
    <source>
        <dbReference type="ARBA" id="ARBA00022989"/>
    </source>
</evidence>
<name>A0A4P9W6N2_9FUNG</name>
<evidence type="ECO:0000256" key="7">
    <source>
        <dbReference type="ARBA" id="ARBA00022741"/>
    </source>
</evidence>
<evidence type="ECO:0000256" key="8">
    <source>
        <dbReference type="ARBA" id="ARBA00022777"/>
    </source>
</evidence>
<protein>
    <recommendedName>
        <fullName evidence="3">histidine kinase</fullName>
        <ecNumber evidence="3">2.7.13.3</ecNumber>
    </recommendedName>
</protein>
<dbReference type="Pfam" id="PF00512">
    <property type="entry name" value="HisKA"/>
    <property type="match status" value="1"/>
</dbReference>
<evidence type="ECO:0000256" key="1">
    <source>
        <dbReference type="ARBA" id="ARBA00000085"/>
    </source>
</evidence>
<comment type="subcellular location">
    <subcellularLocation>
        <location evidence="2">Membrane</location>
    </subcellularLocation>
</comment>
<evidence type="ECO:0000256" key="3">
    <source>
        <dbReference type="ARBA" id="ARBA00012438"/>
    </source>
</evidence>
<comment type="catalytic activity">
    <reaction evidence="1">
        <text>ATP + protein L-histidine = ADP + protein N-phospho-L-histidine.</text>
        <dbReference type="EC" id="2.7.13.3"/>
    </reaction>
</comment>
<dbReference type="InterPro" id="IPR011006">
    <property type="entry name" value="CheY-like_superfamily"/>
</dbReference>
<evidence type="ECO:0000313" key="18">
    <source>
        <dbReference type="EMBL" id="RKO88121.1"/>
    </source>
</evidence>
<dbReference type="GO" id="GO:0016020">
    <property type="term" value="C:membrane"/>
    <property type="evidence" value="ECO:0007669"/>
    <property type="project" value="UniProtKB-SubCell"/>
</dbReference>
<accession>A0A4P9W6N2</accession>
<dbReference type="InterPro" id="IPR000700">
    <property type="entry name" value="PAS-assoc_C"/>
</dbReference>
<dbReference type="AlphaFoldDB" id="A0A4P9W6N2"/>
<dbReference type="GO" id="GO:0000155">
    <property type="term" value="F:phosphorelay sensor kinase activity"/>
    <property type="evidence" value="ECO:0007669"/>
    <property type="project" value="InterPro"/>
</dbReference>
<keyword evidence="9" id="KW-0067">ATP-binding</keyword>
<keyword evidence="11" id="KW-0902">Two-component regulatory system</keyword>
<evidence type="ECO:0000256" key="4">
    <source>
        <dbReference type="ARBA" id="ARBA00022553"/>
    </source>
</evidence>
<feature type="domain" description="PAC" evidence="17">
    <location>
        <begin position="1"/>
        <end position="20"/>
    </location>
</feature>
<dbReference type="InterPro" id="IPR036890">
    <property type="entry name" value="HATPase_C_sf"/>
</dbReference>
<evidence type="ECO:0000256" key="9">
    <source>
        <dbReference type="ARBA" id="ARBA00022840"/>
    </source>
</evidence>
<feature type="compositionally biased region" description="Basic and acidic residues" evidence="14">
    <location>
        <begin position="370"/>
        <end position="384"/>
    </location>
</feature>
<dbReference type="SMART" id="SM00387">
    <property type="entry name" value="HATPase_c"/>
    <property type="match status" value="1"/>
</dbReference>
<proteinExistence type="predicted"/>
<keyword evidence="12" id="KW-0472">Membrane</keyword>
<dbReference type="SUPFAM" id="SSF55874">
    <property type="entry name" value="ATPase domain of HSP90 chaperone/DNA topoisomerase II/histidine kinase"/>
    <property type="match status" value="1"/>
</dbReference>
<dbReference type="EC" id="2.7.13.3" evidence="3"/>
<keyword evidence="8 18" id="KW-0418">Kinase</keyword>
<reference evidence="19" key="1">
    <citation type="journal article" date="2018" name="Nat. Microbiol.">
        <title>Leveraging single-cell genomics to expand the fungal tree of life.</title>
        <authorList>
            <person name="Ahrendt S.R."/>
            <person name="Quandt C.A."/>
            <person name="Ciobanu D."/>
            <person name="Clum A."/>
            <person name="Salamov A."/>
            <person name="Andreopoulos B."/>
            <person name="Cheng J.F."/>
            <person name="Woyke T."/>
            <person name="Pelin A."/>
            <person name="Henrissat B."/>
            <person name="Reynolds N.K."/>
            <person name="Benny G.L."/>
            <person name="Smith M.E."/>
            <person name="James T.Y."/>
            <person name="Grigoriev I.V."/>
        </authorList>
    </citation>
    <scope>NUCLEOTIDE SEQUENCE [LARGE SCALE GENOMIC DNA]</scope>
</reference>
<dbReference type="EMBL" id="KZ996931">
    <property type="protein sequence ID" value="RKO88121.1"/>
    <property type="molecule type" value="Genomic_DNA"/>
</dbReference>
<dbReference type="InterPro" id="IPR004358">
    <property type="entry name" value="Sig_transdc_His_kin-like_C"/>
</dbReference>
<dbReference type="SUPFAM" id="SSF47384">
    <property type="entry name" value="Homodimeric domain of signal transducing histidine kinase"/>
    <property type="match status" value="1"/>
</dbReference>
<evidence type="ECO:0000256" key="14">
    <source>
        <dbReference type="SAM" id="MobiDB-lite"/>
    </source>
</evidence>
<gene>
    <name evidence="18" type="ORF">BDK51DRAFT_27147</name>
</gene>
<feature type="domain" description="Histidine kinase" evidence="15">
    <location>
        <begin position="45"/>
        <end position="285"/>
    </location>
</feature>
<evidence type="ECO:0000256" key="2">
    <source>
        <dbReference type="ARBA" id="ARBA00004370"/>
    </source>
</evidence>
<dbReference type="InterPro" id="IPR036097">
    <property type="entry name" value="HisK_dim/P_sf"/>
</dbReference>
<organism evidence="18 19">
    <name type="scientific">Blyttiomyces helicus</name>
    <dbReference type="NCBI Taxonomy" id="388810"/>
    <lineage>
        <taxon>Eukaryota</taxon>
        <taxon>Fungi</taxon>
        <taxon>Fungi incertae sedis</taxon>
        <taxon>Chytridiomycota</taxon>
        <taxon>Chytridiomycota incertae sedis</taxon>
        <taxon>Chytridiomycetes</taxon>
        <taxon>Chytridiomycetes incertae sedis</taxon>
        <taxon>Blyttiomyces</taxon>
    </lineage>
</organism>